<proteinExistence type="predicted"/>
<feature type="domain" description="HD-GYP" evidence="2">
    <location>
        <begin position="147"/>
        <end position="342"/>
    </location>
</feature>
<evidence type="ECO:0000313" key="4">
    <source>
        <dbReference type="Proteomes" id="UP000247476"/>
    </source>
</evidence>
<dbReference type="InterPro" id="IPR037522">
    <property type="entry name" value="HD_GYP_dom"/>
</dbReference>
<reference evidence="3 4" key="1">
    <citation type="submission" date="2018-05" db="EMBL/GenBank/DDBJ databases">
        <title>Paenibacillus flagellatus sp. nov., isolated from selenium mineral soil.</title>
        <authorList>
            <person name="Dai X."/>
        </authorList>
    </citation>
    <scope>NUCLEOTIDE SEQUENCE [LARGE SCALE GENOMIC DNA]</scope>
    <source>
        <strain evidence="3 4">DXL2</strain>
    </source>
</reference>
<dbReference type="InterPro" id="IPR003607">
    <property type="entry name" value="HD/PDEase_dom"/>
</dbReference>
<dbReference type="OrthoDB" id="9759601at2"/>
<comment type="caution">
    <text evidence="3">The sequence shown here is derived from an EMBL/GenBank/DDBJ whole genome shotgun (WGS) entry which is preliminary data.</text>
</comment>
<dbReference type="AlphaFoldDB" id="A0A2V5KCB2"/>
<feature type="region of interest" description="Disordered" evidence="1">
    <location>
        <begin position="58"/>
        <end position="106"/>
    </location>
</feature>
<dbReference type="CDD" id="cd00077">
    <property type="entry name" value="HDc"/>
    <property type="match status" value="1"/>
</dbReference>
<evidence type="ECO:0000313" key="3">
    <source>
        <dbReference type="EMBL" id="PYI57231.1"/>
    </source>
</evidence>
<keyword evidence="4" id="KW-1185">Reference proteome</keyword>
<evidence type="ECO:0000256" key="1">
    <source>
        <dbReference type="SAM" id="MobiDB-lite"/>
    </source>
</evidence>
<sequence>MRYERYEDLIGKKLLDSIVSDKGVVLVPADTILTESHVEKLENFGIDIADISAGLQEDETGAETPDERTADAAGTQAAETESGPSEGRAVEAGKPAAPPPRIASAHPEAGELAKLADAKMREIEKLVLDTGKIPIEEVERSVLPAIREATQKRNIYKLFAELKAEGDFRFKHSIGVAFVASMLGRWLRLDENETARLTMGASLCDIGSVKLPSALVHKTTELQPHEYEILKQHTVIGYDLLKQSGVDERVALVALQHHEREDGSGYPARLKGPDIHPFAKIVALADVYLAMTSDRPQRPAMPFYQVIKELHGDIVRNRFDSAVGMTFLHRLMAAQVGSDIVLTDDRRGQIVLINANYPTSPLVSLGGEFLDLSKTNDVKIKEIVG</sequence>
<evidence type="ECO:0000259" key="2">
    <source>
        <dbReference type="PROSITE" id="PS51832"/>
    </source>
</evidence>
<organism evidence="3 4">
    <name type="scientific">Paenibacillus flagellatus</name>
    <dbReference type="NCBI Taxonomy" id="2211139"/>
    <lineage>
        <taxon>Bacteria</taxon>
        <taxon>Bacillati</taxon>
        <taxon>Bacillota</taxon>
        <taxon>Bacilli</taxon>
        <taxon>Bacillales</taxon>
        <taxon>Paenibacillaceae</taxon>
        <taxon>Paenibacillus</taxon>
    </lineage>
</organism>
<dbReference type="PANTHER" id="PTHR43155:SF2">
    <property type="entry name" value="CYCLIC DI-GMP PHOSPHODIESTERASE PA4108"/>
    <property type="match status" value="1"/>
</dbReference>
<accession>A0A2V5KCB2</accession>
<dbReference type="EMBL" id="QJVJ01000001">
    <property type="protein sequence ID" value="PYI57231.1"/>
    <property type="molecule type" value="Genomic_DNA"/>
</dbReference>
<dbReference type="Proteomes" id="UP000247476">
    <property type="component" value="Unassembled WGS sequence"/>
</dbReference>
<dbReference type="RefSeq" id="WP_110838270.1">
    <property type="nucleotide sequence ID" value="NZ_QJVJ01000001.1"/>
</dbReference>
<name>A0A2V5KCB2_9BACL</name>
<gene>
    <name evidence="3" type="ORF">DLM86_01960</name>
</gene>
<protein>
    <submittedName>
        <fullName evidence="3">HD-GYP domain-containing protein</fullName>
    </submittedName>
</protein>
<dbReference type="SUPFAM" id="SSF109604">
    <property type="entry name" value="HD-domain/PDEase-like"/>
    <property type="match status" value="1"/>
</dbReference>
<dbReference type="Pfam" id="PF13487">
    <property type="entry name" value="HD_5"/>
    <property type="match status" value="1"/>
</dbReference>
<dbReference type="PANTHER" id="PTHR43155">
    <property type="entry name" value="CYCLIC DI-GMP PHOSPHODIESTERASE PA4108-RELATED"/>
    <property type="match status" value="1"/>
</dbReference>
<dbReference type="PROSITE" id="PS51832">
    <property type="entry name" value="HD_GYP"/>
    <property type="match status" value="1"/>
</dbReference>
<dbReference type="SMART" id="SM00471">
    <property type="entry name" value="HDc"/>
    <property type="match status" value="1"/>
</dbReference>
<dbReference type="Gene3D" id="1.10.3210.10">
    <property type="entry name" value="Hypothetical protein af1432"/>
    <property type="match status" value="1"/>
</dbReference>